<evidence type="ECO:0000259" key="5">
    <source>
        <dbReference type="Pfam" id="PF04357"/>
    </source>
</evidence>
<dbReference type="AlphaFoldDB" id="A0A2Z6E168"/>
<accession>A0A2Z6E168</accession>
<dbReference type="OrthoDB" id="5555605at2"/>
<comment type="subcellular location">
    <subcellularLocation>
        <location evidence="1">Membrane</location>
        <topology evidence="1">Single-pass membrane protein</topology>
    </subcellularLocation>
</comment>
<dbReference type="GO" id="GO:0005886">
    <property type="term" value="C:plasma membrane"/>
    <property type="evidence" value="ECO:0007669"/>
    <property type="project" value="InterPro"/>
</dbReference>
<dbReference type="KEGG" id="htl:HPTL_2041"/>
<evidence type="ECO:0000256" key="4">
    <source>
        <dbReference type="ARBA" id="ARBA00023136"/>
    </source>
</evidence>
<dbReference type="PANTHER" id="PTHR36985">
    <property type="entry name" value="TRANSLOCATION AND ASSEMBLY MODULE SUBUNIT TAMB"/>
    <property type="match status" value="1"/>
</dbReference>
<keyword evidence="7" id="KW-1185">Reference proteome</keyword>
<proteinExistence type="predicted"/>
<evidence type="ECO:0000313" key="7">
    <source>
        <dbReference type="Proteomes" id="UP000262004"/>
    </source>
</evidence>
<dbReference type="Proteomes" id="UP000262004">
    <property type="component" value="Chromosome"/>
</dbReference>
<evidence type="ECO:0000256" key="2">
    <source>
        <dbReference type="ARBA" id="ARBA00022692"/>
    </source>
</evidence>
<dbReference type="RefSeq" id="WP_119335934.1">
    <property type="nucleotide sequence ID" value="NZ_AP018558.1"/>
</dbReference>
<evidence type="ECO:0000313" key="6">
    <source>
        <dbReference type="EMBL" id="BBD78295.1"/>
    </source>
</evidence>
<dbReference type="EMBL" id="AP018558">
    <property type="protein sequence ID" value="BBD78295.1"/>
    <property type="molecule type" value="Genomic_DNA"/>
</dbReference>
<keyword evidence="3" id="KW-1133">Transmembrane helix</keyword>
<sequence>MRRRHQSWWRALLALGVAGLAALPFWIAEAVWLLVQFVVAGVVLFTAAITTETGTALLTRWVDRMVPALQIAYESGTLRTGVVWRNLGWRDEALTVRVDRVTIAVDWGALGRRTIHLRALGLERATVTVKPQLDDAPPSDWRAELDALAATLKAVPVAIAVDRFAATALTIHHPAMTAPYRIDRLSWRGALRATDATLDDLLVASADGALSGALTAEWRTVPRVSAALTARHGSAQLVVAGAGDADGTVEMHLRFAAPQLAELPLVKQLRLPLAGRVVVEGAMRGPWHTPELALEAAFDRLTWGDAPPIDRIRGQLTGTLARHEIRVQAASAPGSVALTVAGAARTGADDAAFAWQGALTAFTITSPQLGVWRLRKASALTWRPGAWQVAPLCLTPGEAAGELCLSAQQRPEAPVSAHATARFPLATVQRLARPWLPEASPVATLKLDGTLTAQVDWTQPETIAAQAQVSIPSLAPFAPLVPDVTGIDGRAMLDAAVSGTIAAPQVAATLTLHDGTVTLPQAGVGLRLPQARLALAPDRTLTLSATVASTAGGTLTVTGTGTAAWPDWSAAVQIRGERFAAMRVPELALDLAPALSVWAQPSGAVVHGRVVVPSATLRVQALPEGVVGESDDLVYADAPQEKTSGYPVALAVETVLGDAVRVEGYGFTTRLIGALMVRRDPPAPPTGTGTIALVDGRYRGYGVDLAVRSGSVTFAGPLSDPIVEAEAVRTLPNEGLVGLRLWGPVSKLKSELFAEPARPEGEMLSLLITGQPLGSGGTSLGLLLTAARGLGLTQADSVLQDLGQAFGFDEVGIATTETGTTEWTLGKRLAPNVVARYYAGAEQGVGRLVIAWQLRPVLALQITAGARQGIEAVLRSEKRR</sequence>
<dbReference type="GO" id="GO:0009306">
    <property type="term" value="P:protein secretion"/>
    <property type="evidence" value="ECO:0007669"/>
    <property type="project" value="InterPro"/>
</dbReference>
<reference evidence="6 7" key="1">
    <citation type="submission" date="2018-04" db="EMBL/GenBank/DDBJ databases">
        <title>Complete genome sequence of Hydrogenophilus thermoluteolus TH-1.</title>
        <authorList>
            <person name="Arai H."/>
        </authorList>
    </citation>
    <scope>NUCLEOTIDE SEQUENCE [LARGE SCALE GENOMIC DNA]</scope>
    <source>
        <strain evidence="6 7">TH-1</strain>
    </source>
</reference>
<keyword evidence="2" id="KW-0812">Transmembrane</keyword>
<evidence type="ECO:0000256" key="1">
    <source>
        <dbReference type="ARBA" id="ARBA00004167"/>
    </source>
</evidence>
<protein>
    <recommendedName>
        <fullName evidence="5">Translocation and assembly module TamB C-terminal domain-containing protein</fullName>
    </recommendedName>
</protein>
<dbReference type="InterPro" id="IPR007452">
    <property type="entry name" value="TamB_C"/>
</dbReference>
<organism evidence="6 7">
    <name type="scientific">Hydrogenophilus thermoluteolus</name>
    <name type="common">Pseudomonas hydrogenothermophila</name>
    <dbReference type="NCBI Taxonomy" id="297"/>
    <lineage>
        <taxon>Bacteria</taxon>
        <taxon>Pseudomonadati</taxon>
        <taxon>Pseudomonadota</taxon>
        <taxon>Hydrogenophilia</taxon>
        <taxon>Hydrogenophilales</taxon>
        <taxon>Hydrogenophilaceae</taxon>
        <taxon>Hydrogenophilus</taxon>
    </lineage>
</organism>
<dbReference type="Pfam" id="PF04357">
    <property type="entry name" value="TamB"/>
    <property type="match status" value="1"/>
</dbReference>
<dbReference type="GO" id="GO:0097347">
    <property type="term" value="C:TAM protein secretion complex"/>
    <property type="evidence" value="ECO:0007669"/>
    <property type="project" value="TreeGrafter"/>
</dbReference>
<evidence type="ECO:0000256" key="3">
    <source>
        <dbReference type="ARBA" id="ARBA00022989"/>
    </source>
</evidence>
<name>A0A2Z6E168_HYDTE</name>
<dbReference type="PANTHER" id="PTHR36985:SF1">
    <property type="entry name" value="TRANSLOCATION AND ASSEMBLY MODULE SUBUNIT TAMB"/>
    <property type="match status" value="1"/>
</dbReference>
<gene>
    <name evidence="6" type="ORF">HPTL_2041</name>
</gene>
<feature type="domain" description="Translocation and assembly module TamB C-terminal" evidence="5">
    <location>
        <begin position="550"/>
        <end position="867"/>
    </location>
</feature>
<keyword evidence="4" id="KW-0472">Membrane</keyword>